<feature type="region of interest" description="Disordered" evidence="1">
    <location>
        <begin position="1"/>
        <end position="33"/>
    </location>
</feature>
<reference evidence="2" key="1">
    <citation type="submission" date="2018-04" db="EMBL/GenBank/DDBJ databases">
        <title>WGS assembly of Panicum hallii.</title>
        <authorList>
            <person name="Lovell J."/>
            <person name="Jenkins J."/>
            <person name="Lowry D."/>
            <person name="Mamidi S."/>
            <person name="Sreedasyam A."/>
            <person name="Weng X."/>
            <person name="Barry K."/>
            <person name="Bonette J."/>
            <person name="Campitelli B."/>
            <person name="Daum C."/>
            <person name="Gordon S."/>
            <person name="Gould B."/>
            <person name="Lipzen A."/>
            <person name="Macqueen A."/>
            <person name="Palacio-Mejia J."/>
            <person name="Plott C."/>
            <person name="Shakirov E."/>
            <person name="Shu S."/>
            <person name="Yoshinaga Y."/>
            <person name="Zane M."/>
            <person name="Rokhsar D."/>
            <person name="Grimwood J."/>
            <person name="Schmutz J."/>
            <person name="Juenger T."/>
        </authorList>
    </citation>
    <scope>NUCLEOTIDE SEQUENCE [LARGE SCALE GENOMIC DNA]</scope>
    <source>
        <strain evidence="2">FIL2</strain>
    </source>
</reference>
<evidence type="ECO:0000313" key="2">
    <source>
        <dbReference type="EMBL" id="PVH38728.1"/>
    </source>
</evidence>
<accession>A0A2T8IM27</accession>
<dbReference type="AlphaFoldDB" id="A0A2T8IM27"/>
<organism evidence="2">
    <name type="scientific">Panicum hallii</name>
    <dbReference type="NCBI Taxonomy" id="206008"/>
    <lineage>
        <taxon>Eukaryota</taxon>
        <taxon>Viridiplantae</taxon>
        <taxon>Streptophyta</taxon>
        <taxon>Embryophyta</taxon>
        <taxon>Tracheophyta</taxon>
        <taxon>Spermatophyta</taxon>
        <taxon>Magnoliopsida</taxon>
        <taxon>Liliopsida</taxon>
        <taxon>Poales</taxon>
        <taxon>Poaceae</taxon>
        <taxon>PACMAD clade</taxon>
        <taxon>Panicoideae</taxon>
        <taxon>Panicodae</taxon>
        <taxon>Paniceae</taxon>
        <taxon>Panicinae</taxon>
        <taxon>Panicum</taxon>
        <taxon>Panicum sect. Panicum</taxon>
    </lineage>
</organism>
<protein>
    <recommendedName>
        <fullName evidence="3">Retrotransposon gag domain-containing protein</fullName>
    </recommendedName>
</protein>
<evidence type="ECO:0008006" key="3">
    <source>
        <dbReference type="Google" id="ProtNLM"/>
    </source>
</evidence>
<name>A0A2T8IM27_9POAL</name>
<feature type="compositionally biased region" description="Basic and acidic residues" evidence="1">
    <location>
        <begin position="69"/>
        <end position="78"/>
    </location>
</feature>
<feature type="compositionally biased region" description="Polar residues" evidence="1">
    <location>
        <begin position="1"/>
        <end position="18"/>
    </location>
</feature>
<gene>
    <name evidence="2" type="ORF">PAHAL_5G335200</name>
</gene>
<dbReference type="Proteomes" id="UP000243499">
    <property type="component" value="Chromosome 5"/>
</dbReference>
<dbReference type="EMBL" id="CM008050">
    <property type="protein sequence ID" value="PVH38728.1"/>
    <property type="molecule type" value="Genomic_DNA"/>
</dbReference>
<feature type="region of interest" description="Disordered" evidence="1">
    <location>
        <begin position="52"/>
        <end position="90"/>
    </location>
</feature>
<sequence>MVNTRRTGSCSDQQEQNNQGTGQPLPMPPPLTPEQFFQLQMQMMATLNNTVQALQQIHAQPPPPPPPQPRDRRADFLRGHPPTFSHATDPLQADDWFRSVERQLVVAQCDDRE</sequence>
<dbReference type="Gramene" id="PVH38728">
    <property type="protein sequence ID" value="PVH38728"/>
    <property type="gene ID" value="PAHAL_5G335200"/>
</dbReference>
<evidence type="ECO:0000256" key="1">
    <source>
        <dbReference type="SAM" id="MobiDB-lite"/>
    </source>
</evidence>
<proteinExistence type="predicted"/>